<keyword evidence="3" id="KW-1185">Reference proteome</keyword>
<dbReference type="EMBL" id="FNZH01000004">
    <property type="protein sequence ID" value="SEJ49595.1"/>
    <property type="molecule type" value="Genomic_DNA"/>
</dbReference>
<name>A0A1H6ZLA2_9BACT</name>
<protein>
    <recommendedName>
        <fullName evidence="4">Viral A-type inclusion protein</fullName>
    </recommendedName>
</protein>
<dbReference type="RefSeq" id="WP_092175609.1">
    <property type="nucleotide sequence ID" value="NZ_FNZH01000004.1"/>
</dbReference>
<dbReference type="STRING" id="1416801.SAMN05192553_104291"/>
<gene>
    <name evidence="2" type="ORF">SAMN05192553_104291</name>
</gene>
<evidence type="ECO:0000313" key="3">
    <source>
        <dbReference type="Proteomes" id="UP000199403"/>
    </source>
</evidence>
<reference evidence="3" key="1">
    <citation type="submission" date="2016-10" db="EMBL/GenBank/DDBJ databases">
        <authorList>
            <person name="Varghese N."/>
            <person name="Submissions S."/>
        </authorList>
    </citation>
    <scope>NUCLEOTIDE SEQUENCE [LARGE SCALE GENOMIC DNA]</scope>
    <source>
        <strain evidence="3">IBRC-M 10761</strain>
    </source>
</reference>
<dbReference type="OrthoDB" id="1436925at2"/>
<feature type="chain" id="PRO_5011725904" description="Viral A-type inclusion protein" evidence="1">
    <location>
        <begin position="24"/>
        <end position="143"/>
    </location>
</feature>
<keyword evidence="1" id="KW-0732">Signal</keyword>
<dbReference type="Proteomes" id="UP000199403">
    <property type="component" value="Unassembled WGS sequence"/>
</dbReference>
<proteinExistence type="predicted"/>
<sequence>MKVRPFPLFVLFFALLFSCAAEKDENVALKEQVIAVHDEVMPEIGTLKSRQKKLEEKADALAQEANGVDTGEQVQELRAAARSCEAAYDGMFVWMRQFESEYDGMTEEEIRSYLQDQMKKVEQVKKDIRSALTRSDSLLNGGL</sequence>
<evidence type="ECO:0000256" key="1">
    <source>
        <dbReference type="SAM" id="SignalP"/>
    </source>
</evidence>
<dbReference type="PROSITE" id="PS51257">
    <property type="entry name" value="PROKAR_LIPOPROTEIN"/>
    <property type="match status" value="1"/>
</dbReference>
<evidence type="ECO:0000313" key="2">
    <source>
        <dbReference type="EMBL" id="SEJ49595.1"/>
    </source>
</evidence>
<evidence type="ECO:0008006" key="4">
    <source>
        <dbReference type="Google" id="ProtNLM"/>
    </source>
</evidence>
<organism evidence="2 3">
    <name type="scientific">Cyclobacterium xiamenense</name>
    <dbReference type="NCBI Taxonomy" id="1297121"/>
    <lineage>
        <taxon>Bacteria</taxon>
        <taxon>Pseudomonadati</taxon>
        <taxon>Bacteroidota</taxon>
        <taxon>Cytophagia</taxon>
        <taxon>Cytophagales</taxon>
        <taxon>Cyclobacteriaceae</taxon>
        <taxon>Cyclobacterium</taxon>
    </lineage>
</organism>
<feature type="signal peptide" evidence="1">
    <location>
        <begin position="1"/>
        <end position="23"/>
    </location>
</feature>
<accession>A0A1H6ZLA2</accession>
<dbReference type="AlphaFoldDB" id="A0A1H6ZLA2"/>